<dbReference type="AlphaFoldDB" id="A0A9P1NA18"/>
<dbReference type="Gene3D" id="3.30.1360.180">
    <property type="match status" value="1"/>
</dbReference>
<dbReference type="Gene3D" id="3.40.570.10">
    <property type="entry name" value="Extracellular Endonuclease, subunit A"/>
    <property type="match status" value="1"/>
</dbReference>
<gene>
    <name evidence="4" type="ORF">CAMP_LOCUS15979</name>
</gene>
<keyword evidence="5" id="KW-1185">Reference proteome</keyword>
<keyword evidence="3" id="KW-0472">Membrane</keyword>
<accession>A0A9P1NA18</accession>
<evidence type="ECO:0000313" key="4">
    <source>
        <dbReference type="EMBL" id="CAI5453342.1"/>
    </source>
</evidence>
<reference evidence="4" key="1">
    <citation type="submission" date="2022-11" db="EMBL/GenBank/DDBJ databases">
        <authorList>
            <person name="Kikuchi T."/>
        </authorList>
    </citation>
    <scope>NUCLEOTIDE SEQUENCE</scope>
    <source>
        <strain evidence="4">PS1010</strain>
    </source>
</reference>
<feature type="transmembrane region" description="Helical" evidence="3">
    <location>
        <begin position="42"/>
        <end position="67"/>
    </location>
</feature>
<keyword evidence="3" id="KW-0812">Transmembrane</keyword>
<dbReference type="PANTHER" id="PTHR10151:SF121">
    <property type="entry name" value="ECTONUCLEOTIDE PYROPHOSPHATASE_PHOSPHODIESTERASE C27A7.1"/>
    <property type="match status" value="1"/>
</dbReference>
<organism evidence="4 5">
    <name type="scientific">Caenorhabditis angaria</name>
    <dbReference type="NCBI Taxonomy" id="860376"/>
    <lineage>
        <taxon>Eukaryota</taxon>
        <taxon>Metazoa</taxon>
        <taxon>Ecdysozoa</taxon>
        <taxon>Nematoda</taxon>
        <taxon>Chromadorea</taxon>
        <taxon>Rhabditida</taxon>
        <taxon>Rhabditina</taxon>
        <taxon>Rhabditomorpha</taxon>
        <taxon>Rhabditoidea</taxon>
        <taxon>Rhabditidae</taxon>
        <taxon>Peloderinae</taxon>
        <taxon>Caenorhabditis</taxon>
    </lineage>
</organism>
<name>A0A9P1NA18_9PELO</name>
<sequence length="816" mass="92836">MPIEIDEKTPMISRGAVSSSFDANAIHTDEVDETKSWFSRRFCVLICISIVTIVMAATSLILIFVLISQMKAASLSSNGAVRQQFEQLAKTLREPLDKLYPALQKMQTQTQTLTQLPRPDGVNPINPIIIDKKTMTEPEPIRRSEPARHEWKNCEEHQKCELDGFEKPPLVILSLDGFAREYLDRNVVQTFNHIAKCGVKAEHVYPSYPSKTFPNHYTIVTGLYPESHGIIDNSVFDPEISPNFESMKKTTFGEFYGGEPIWSFYKRKTGKPANCLFWVGCYYNQTGYKPDIAPAYNGDLPFRNRIDKVVSWLKEPENVRAGLITAYLHEPDNAGHYQINEDDIDRKLAELDDMLDYMMSELAANKLLGCINLVILSDHGMQVLEETKYFEDYLRNSKDVIGASGVVGRIVLNLTSSTGNQERVSEILEDFTCKIEDVKVNSRSDMPYRKHYSKSRRIGEVVMEGKPGITFYNKKSDDYHLSGDHGYDYFHNKMHTIFFAQGPNFKKNVTIRPYQNVEYMNLWMELLGFAEEEFLETNGTVGVFDDVLVKTSERRNFGELFGECAISGVPNVIDCQGTSKNLQELSSKLLSCQFAPHNLPIFSKPGNEHNYCQQNFCDNNLLISEENLILTEVLRGLPDSEAKNQMEAFIGSGKYANSCPKTLGNVSLAVDQTREFSNIAKIFLDLPRYFEEKILSPLQNLTLKYLANFSKLFVITGISNNSTNFYRIILACENGIFLSENPPTCDNFENTKIISFIFPIISKPNTWDCMTSEEILTDHISTIIDIERIAGFKFQNPGYSPNLNIKLRTNITTRLW</sequence>
<dbReference type="Pfam" id="PF01663">
    <property type="entry name" value="Phosphodiest"/>
    <property type="match status" value="1"/>
</dbReference>
<proteinExistence type="predicted"/>
<dbReference type="OrthoDB" id="415411at2759"/>
<evidence type="ECO:0000313" key="5">
    <source>
        <dbReference type="Proteomes" id="UP001152747"/>
    </source>
</evidence>
<keyword evidence="2" id="KW-0325">Glycoprotein</keyword>
<comment type="caution">
    <text evidence="4">The sequence shown here is derived from an EMBL/GenBank/DDBJ whole genome shotgun (WGS) entry which is preliminary data.</text>
</comment>
<evidence type="ECO:0000256" key="3">
    <source>
        <dbReference type="SAM" id="Phobius"/>
    </source>
</evidence>
<keyword evidence="1" id="KW-0378">Hydrolase</keyword>
<dbReference type="InterPro" id="IPR017850">
    <property type="entry name" value="Alkaline_phosphatase_core_sf"/>
</dbReference>
<dbReference type="InterPro" id="IPR044929">
    <property type="entry name" value="DNA/RNA_non-sp_Endonuclease_sf"/>
</dbReference>
<dbReference type="Proteomes" id="UP001152747">
    <property type="component" value="Unassembled WGS sequence"/>
</dbReference>
<dbReference type="GO" id="GO:0016529">
    <property type="term" value="C:sarcoplasmic reticulum"/>
    <property type="evidence" value="ECO:0007669"/>
    <property type="project" value="TreeGrafter"/>
</dbReference>
<protein>
    <recommendedName>
        <fullName evidence="6">Extracellular Endonuclease subunit A domain-containing protein</fullName>
    </recommendedName>
</protein>
<dbReference type="CDD" id="cd16018">
    <property type="entry name" value="Enpp"/>
    <property type="match status" value="1"/>
</dbReference>
<dbReference type="GO" id="GO:0055120">
    <property type="term" value="C:striated muscle dense body"/>
    <property type="evidence" value="ECO:0007669"/>
    <property type="project" value="TreeGrafter"/>
</dbReference>
<dbReference type="InterPro" id="IPR002591">
    <property type="entry name" value="Phosphodiest/P_Trfase"/>
</dbReference>
<dbReference type="SUPFAM" id="SSF53649">
    <property type="entry name" value="Alkaline phosphatase-like"/>
    <property type="match status" value="1"/>
</dbReference>
<evidence type="ECO:0000256" key="2">
    <source>
        <dbReference type="ARBA" id="ARBA00023180"/>
    </source>
</evidence>
<dbReference type="GO" id="GO:0031674">
    <property type="term" value="C:I band"/>
    <property type="evidence" value="ECO:0007669"/>
    <property type="project" value="TreeGrafter"/>
</dbReference>
<evidence type="ECO:0000256" key="1">
    <source>
        <dbReference type="ARBA" id="ARBA00022801"/>
    </source>
</evidence>
<dbReference type="PANTHER" id="PTHR10151">
    <property type="entry name" value="ECTONUCLEOTIDE PYROPHOSPHATASE/PHOSPHODIESTERASE"/>
    <property type="match status" value="1"/>
</dbReference>
<keyword evidence="3" id="KW-1133">Transmembrane helix</keyword>
<dbReference type="GO" id="GO:0016787">
    <property type="term" value="F:hydrolase activity"/>
    <property type="evidence" value="ECO:0007669"/>
    <property type="project" value="UniProtKB-KW"/>
</dbReference>
<dbReference type="EMBL" id="CANHGI010000005">
    <property type="protein sequence ID" value="CAI5453342.1"/>
    <property type="molecule type" value="Genomic_DNA"/>
</dbReference>
<evidence type="ECO:0008006" key="6">
    <source>
        <dbReference type="Google" id="ProtNLM"/>
    </source>
</evidence>
<dbReference type="Gene3D" id="3.40.720.10">
    <property type="entry name" value="Alkaline Phosphatase, subunit A"/>
    <property type="match status" value="1"/>
</dbReference>